<dbReference type="GO" id="GO:0005525">
    <property type="term" value="F:GTP binding"/>
    <property type="evidence" value="ECO:0007669"/>
    <property type="project" value="UniProtKB-KW"/>
</dbReference>
<evidence type="ECO:0000313" key="12">
    <source>
        <dbReference type="EMBL" id="KAK3092753.1"/>
    </source>
</evidence>
<evidence type="ECO:0000256" key="4">
    <source>
        <dbReference type="ARBA" id="ARBA00022741"/>
    </source>
</evidence>
<dbReference type="FunFam" id="2.40.30.10:FF:000008">
    <property type="entry name" value="Translation initiation factor IF-2"/>
    <property type="match status" value="1"/>
</dbReference>
<dbReference type="InterPro" id="IPR000178">
    <property type="entry name" value="TF_IF2_bacterial-like"/>
</dbReference>
<comment type="function">
    <text evidence="9">One of the essential components for the initiation of protein synthesis. Protects formylmethionyl-tRNA from spontaneous hydrolysis and promotes its binding to the 30S ribosomal subunits. Also involved in the hydrolysis of GTP during the formation of the 70S ribosomal complex.</text>
</comment>
<proteinExistence type="inferred from homology"/>
<evidence type="ECO:0000256" key="5">
    <source>
        <dbReference type="ARBA" id="ARBA00022917"/>
    </source>
</evidence>
<dbReference type="EMBL" id="VSWD01000009">
    <property type="protein sequence ID" value="KAK3092753.1"/>
    <property type="molecule type" value="Genomic_DNA"/>
</dbReference>
<evidence type="ECO:0000256" key="10">
    <source>
        <dbReference type="ARBA" id="ARBA00044200"/>
    </source>
</evidence>
<evidence type="ECO:0000256" key="8">
    <source>
        <dbReference type="ARBA" id="ARBA00023134"/>
    </source>
</evidence>
<name>A0AA89BVV5_PINIB</name>
<dbReference type="PANTHER" id="PTHR43381:SF20">
    <property type="entry name" value="TRANSLATION INITIATION FACTOR IF-2, MITOCHONDRIAL"/>
    <property type="match status" value="1"/>
</dbReference>
<dbReference type="InterPro" id="IPR023115">
    <property type="entry name" value="TIF_IF2_dom3"/>
</dbReference>
<dbReference type="FunFam" id="2.40.30.10:FF:000007">
    <property type="entry name" value="Translation initiation factor IF-2"/>
    <property type="match status" value="1"/>
</dbReference>
<evidence type="ECO:0000256" key="6">
    <source>
        <dbReference type="ARBA" id="ARBA00022946"/>
    </source>
</evidence>
<keyword evidence="13" id="KW-1185">Reference proteome</keyword>
<dbReference type="GO" id="GO:0003743">
    <property type="term" value="F:translation initiation factor activity"/>
    <property type="evidence" value="ECO:0007669"/>
    <property type="project" value="UniProtKB-KW"/>
</dbReference>
<dbReference type="InterPro" id="IPR036925">
    <property type="entry name" value="TIF_IF2_dom3_sf"/>
</dbReference>
<dbReference type="InterPro" id="IPR009000">
    <property type="entry name" value="Transl_B-barrel_sf"/>
</dbReference>
<evidence type="ECO:0000256" key="7">
    <source>
        <dbReference type="ARBA" id="ARBA00023128"/>
    </source>
</evidence>
<evidence type="ECO:0000259" key="11">
    <source>
        <dbReference type="PROSITE" id="PS51722"/>
    </source>
</evidence>
<dbReference type="FunFam" id="3.40.50.10050:FF:000001">
    <property type="entry name" value="Translation initiation factor IF-2"/>
    <property type="match status" value="1"/>
</dbReference>
<comment type="subcellular location">
    <subcellularLocation>
        <location evidence="1">Mitochondrion</location>
    </subcellularLocation>
</comment>
<comment type="similarity">
    <text evidence="2">Belongs to the TRAFAC class translation factor GTPase superfamily. Classic translation factor GTPase family. IF-2 subfamily.</text>
</comment>
<organism evidence="12 13">
    <name type="scientific">Pinctada imbricata</name>
    <name type="common">Atlantic pearl-oyster</name>
    <name type="synonym">Pinctada martensii</name>
    <dbReference type="NCBI Taxonomy" id="66713"/>
    <lineage>
        <taxon>Eukaryota</taxon>
        <taxon>Metazoa</taxon>
        <taxon>Spiralia</taxon>
        <taxon>Lophotrochozoa</taxon>
        <taxon>Mollusca</taxon>
        <taxon>Bivalvia</taxon>
        <taxon>Autobranchia</taxon>
        <taxon>Pteriomorphia</taxon>
        <taxon>Pterioida</taxon>
        <taxon>Pterioidea</taxon>
        <taxon>Pteriidae</taxon>
        <taxon>Pinctada</taxon>
    </lineage>
</organism>
<evidence type="ECO:0000256" key="3">
    <source>
        <dbReference type="ARBA" id="ARBA00022540"/>
    </source>
</evidence>
<feature type="non-terminal residue" evidence="12">
    <location>
        <position position="1"/>
    </location>
</feature>
<dbReference type="SUPFAM" id="SSF52540">
    <property type="entry name" value="P-loop containing nucleoside triphosphate hydrolases"/>
    <property type="match status" value="1"/>
</dbReference>
<sequence length="553" mass="60877">PPSLEEMVSCPPVVTIMGHVDHGKTSLLDALRKSNIVDKEFGGITQHIGAFSVSLASGHQITFLDTPGHAAFSSMRARGAVVTDIVVLVVAADDGIMPQTIESIQHARKAGVPIVVAINKIDVPNADISYKGLMEQGVTLEDYGGDTQWVPISAKNGTNLQELQEKIVTLAEVLDIKCDPNGMVEGYILESKQDHARGSLATVLVKRGTLKNGKIIVAGTTYAKVKGMQNERGEAVKKVSPAHPVEVLGWKEVPSAGDEVLEASTERIAKDVVDFRLSQLQSKKQEEDAEIIKVKQMEDREVYNEKRKQMKHLGKRIFRKSYVRVKEGIIGKDMESPNLSVVIKGDVSGSIDAILNTLATYDSQKCRLDIMDFDVGNITEADISLAQDFNGAVLGFNVTASKEVLKKAEEVGVSVKMNNVIYKLFDDVIEMLNERLPLIEEEEIVGEAEVLKPFSVAVNKSKQVNVGGCVCNKGTLRKDLDYRLERNGEVLFEGKLQSLKHHKEEVNSISAGTECGIILDDEFFEYNTGDVIKCIKTKRIEQQIDWMPSFLQE</sequence>
<dbReference type="SUPFAM" id="SSF52156">
    <property type="entry name" value="Initiation factor IF2/eIF5b, domain 3"/>
    <property type="match status" value="1"/>
</dbReference>
<dbReference type="CDD" id="cd01887">
    <property type="entry name" value="IF2_eIF5B"/>
    <property type="match status" value="1"/>
</dbReference>
<evidence type="ECO:0000256" key="2">
    <source>
        <dbReference type="ARBA" id="ARBA00007733"/>
    </source>
</evidence>
<dbReference type="Pfam" id="PF11987">
    <property type="entry name" value="IF-2"/>
    <property type="match status" value="1"/>
</dbReference>
<feature type="domain" description="Tr-type G" evidence="11">
    <location>
        <begin position="9"/>
        <end position="175"/>
    </location>
</feature>
<keyword evidence="5" id="KW-0648">Protein biosynthesis</keyword>
<evidence type="ECO:0000256" key="1">
    <source>
        <dbReference type="ARBA" id="ARBA00004173"/>
    </source>
</evidence>
<dbReference type="AlphaFoldDB" id="A0AA89BVV5"/>
<dbReference type="CDD" id="cd03702">
    <property type="entry name" value="IF2_mtIF2_II"/>
    <property type="match status" value="1"/>
</dbReference>
<dbReference type="GO" id="GO:0005739">
    <property type="term" value="C:mitochondrion"/>
    <property type="evidence" value="ECO:0007669"/>
    <property type="project" value="UniProtKB-SubCell"/>
</dbReference>
<dbReference type="PANTHER" id="PTHR43381">
    <property type="entry name" value="TRANSLATION INITIATION FACTOR IF-2-RELATED"/>
    <property type="match status" value="1"/>
</dbReference>
<dbReference type="InterPro" id="IPR000795">
    <property type="entry name" value="T_Tr_GTP-bd_dom"/>
</dbReference>
<dbReference type="Gene3D" id="3.40.50.10050">
    <property type="entry name" value="Translation initiation factor IF- 2, domain 3"/>
    <property type="match status" value="1"/>
</dbReference>
<keyword evidence="6" id="KW-0809">Transit peptide</keyword>
<reference evidence="12" key="1">
    <citation type="submission" date="2019-08" db="EMBL/GenBank/DDBJ databases">
        <title>The improved chromosome-level genome for the pearl oyster Pinctada fucata martensii using PacBio sequencing and Hi-C.</title>
        <authorList>
            <person name="Zheng Z."/>
        </authorList>
    </citation>
    <scope>NUCLEOTIDE SEQUENCE</scope>
    <source>
        <strain evidence="12">ZZ-2019</strain>
        <tissue evidence="12">Adductor muscle</tissue>
    </source>
</reference>
<dbReference type="InterPro" id="IPR015760">
    <property type="entry name" value="TIF_IF2"/>
</dbReference>
<dbReference type="NCBIfam" id="TIGR00231">
    <property type="entry name" value="small_GTP"/>
    <property type="match status" value="1"/>
</dbReference>
<comment type="caution">
    <text evidence="12">The sequence shown here is derived from an EMBL/GenBank/DDBJ whole genome shotgun (WGS) entry which is preliminary data.</text>
</comment>
<dbReference type="InterPro" id="IPR027417">
    <property type="entry name" value="P-loop_NTPase"/>
</dbReference>
<accession>A0AA89BVV5</accession>
<keyword evidence="3" id="KW-0396">Initiation factor</keyword>
<keyword evidence="4" id="KW-0547">Nucleotide-binding</keyword>
<keyword evidence="7" id="KW-0496">Mitochondrion</keyword>
<evidence type="ECO:0000313" key="13">
    <source>
        <dbReference type="Proteomes" id="UP001186944"/>
    </source>
</evidence>
<protein>
    <recommendedName>
        <fullName evidence="10">Translation initiation factor IF-2, mitochondrial</fullName>
    </recommendedName>
</protein>
<dbReference type="FunFam" id="3.40.50.300:FF:000019">
    <property type="entry name" value="Translation initiation factor IF-2"/>
    <property type="match status" value="1"/>
</dbReference>
<dbReference type="PROSITE" id="PS01176">
    <property type="entry name" value="IF2"/>
    <property type="match status" value="1"/>
</dbReference>
<dbReference type="Pfam" id="PF22042">
    <property type="entry name" value="EF-G_D2"/>
    <property type="match status" value="1"/>
</dbReference>
<dbReference type="Proteomes" id="UP001186944">
    <property type="component" value="Unassembled WGS sequence"/>
</dbReference>
<dbReference type="Gene3D" id="3.40.50.300">
    <property type="entry name" value="P-loop containing nucleotide triphosphate hydrolases"/>
    <property type="match status" value="1"/>
</dbReference>
<dbReference type="SUPFAM" id="SSF50447">
    <property type="entry name" value="Translation proteins"/>
    <property type="match status" value="2"/>
</dbReference>
<gene>
    <name evidence="12" type="ORF">FSP39_006887</name>
</gene>
<dbReference type="InterPro" id="IPR005225">
    <property type="entry name" value="Small_GTP-bd"/>
</dbReference>
<evidence type="ECO:0000256" key="9">
    <source>
        <dbReference type="ARBA" id="ARBA00025162"/>
    </source>
</evidence>
<dbReference type="InterPro" id="IPR044145">
    <property type="entry name" value="IF2_II"/>
</dbReference>
<dbReference type="PROSITE" id="PS51722">
    <property type="entry name" value="G_TR_2"/>
    <property type="match status" value="1"/>
</dbReference>
<dbReference type="GO" id="GO:0003924">
    <property type="term" value="F:GTPase activity"/>
    <property type="evidence" value="ECO:0007669"/>
    <property type="project" value="InterPro"/>
</dbReference>
<dbReference type="Gene3D" id="2.40.30.10">
    <property type="entry name" value="Translation factors"/>
    <property type="match status" value="2"/>
</dbReference>
<dbReference type="InterPro" id="IPR053905">
    <property type="entry name" value="EF-G-like_DII"/>
</dbReference>
<keyword evidence="8" id="KW-0342">GTP-binding</keyword>
<dbReference type="CDD" id="cd03692">
    <property type="entry name" value="mtIF2_IVc"/>
    <property type="match status" value="1"/>
</dbReference>
<dbReference type="Pfam" id="PF00009">
    <property type="entry name" value="GTP_EFTU"/>
    <property type="match status" value="1"/>
</dbReference>